<evidence type="ECO:0000313" key="4">
    <source>
        <dbReference type="Proteomes" id="UP001515480"/>
    </source>
</evidence>
<dbReference type="Proteomes" id="UP001515480">
    <property type="component" value="Unassembled WGS sequence"/>
</dbReference>
<comment type="caution">
    <text evidence="3">The sequence shown here is derived from an EMBL/GenBank/DDBJ whole genome shotgun (WGS) entry which is preliminary data.</text>
</comment>
<evidence type="ECO:0000313" key="3">
    <source>
        <dbReference type="EMBL" id="KAL1508415.1"/>
    </source>
</evidence>
<feature type="region of interest" description="Disordered" evidence="1">
    <location>
        <begin position="1"/>
        <end position="127"/>
    </location>
</feature>
<name>A0AB34J0I3_PRYPA</name>
<accession>A0AB34J0I3</accession>
<proteinExistence type="predicted"/>
<protein>
    <recommendedName>
        <fullName evidence="2">OmpA-like domain-containing protein</fullName>
    </recommendedName>
</protein>
<dbReference type="InterPro" id="IPR006665">
    <property type="entry name" value="OmpA-like"/>
</dbReference>
<gene>
    <name evidence="3" type="ORF">AB1Y20_004524</name>
</gene>
<dbReference type="EMBL" id="JBGBPQ010000016">
    <property type="protein sequence ID" value="KAL1508415.1"/>
    <property type="molecule type" value="Genomic_DNA"/>
</dbReference>
<keyword evidence="4" id="KW-1185">Reference proteome</keyword>
<dbReference type="InterPro" id="IPR036737">
    <property type="entry name" value="OmpA-like_sf"/>
</dbReference>
<evidence type="ECO:0000259" key="2">
    <source>
        <dbReference type="Pfam" id="PF00691"/>
    </source>
</evidence>
<sequence>MSNRPLSAGSERLVAPPVRKMKPPSPASRPHSATSRPPSELRAGEVARVEYSGVPPRFSDPYARPSAESRPMSARSHTSLRSVSSVGSYELPPKPIISWGPGKPSPHEQGLPRRGAAPHVTGSSGAKAFKGLHDAMGESAWLDEKFRRSGAPEPEEGALTVVIEYCWNGDEPQESQMSTVHDLKRYHEEAMLTAAYIRRICPEAVVATIPSNFRGEPVRTRGEPKRLGAFEVDARFRVDGELQQTSLWSKLHTLQWPQWPAWQDVIRQSLSVFKLVLRPVAVLADGSEAAVSETRLTVYNHNRSQVLLSCMVASGGGAQIKLLRGSYIVSVDETHDSYSEETSLTLTKVVCPMRGESPAYGWFVGGHVESGEAPLLSYEDIDIKVPIFMRPKLFVRLVTDWTADPPTGKPCPLGVSNCTATAMDVLFTVIDRSKAHNGDVLLQRRGPAQGLTSVLDLKQFRARVASMHTDLADQLWRASELGKHYGTPASLGASATGRSPGTAQAGISHLGDATGCTERPCGSANATMASAEEASVADVLSDVKSGLAQADLGWMVEVIATLPDFSHVMLDERLASTRVQLTKGGAPEVPLRLCRLTREVDVTVTAVQTSGAWCRTLALPSMSIVARLASGGPPILRTAAEPAPLDGGDAPGQTMLARFPAGLEVGETYVISAEAATESADAAALHEVSEQVLVHPGNGPVVVQLLAERMCGSLLIEWLSFNMGLDHWTTKLPLPEGFVYNIRHQGSDTMVMSGRFSGALGAVASTEIPGAGIIFVGETYTIEISPGSGVQAQKVSAFVSSSAPTPVQVTLHRATAPVHVHLRSDMSSSGSWASTLPLPPGVVFEVWHSALQKRVFSGHVDAKGYALIPDKEDLFINQRYEIRAIESDLVCASSIEFIVNEAQAAVELLVPRRTVDINLESSVAASEHWAAPLLPPAGLTLRLIHKATKEVALIAESDAKAKVKLNGVNAIFVGEMYTLEAPADSRVKAASVDFIASKKADQVIKFAVDRTTSDVTLAVVARHPSGLPDYDRELGAPSGLKYDVCHKALGVQVATGYTDAVGKSVLRRKGTLFVGETYTIKVAGESSMQSGSCEFTVAPHHIETTLYVQRASADLSYEIVSVLAGSNHWAASLPIPATIPFEGETYRLCVAANELFEKSSAEFHVAPGGARCLLHLQRSFASVDVILKSVHAGTNHWAADLPLPTAVPFRVVHARLGVVVASGSTNVASRATFSAEGGEFLVGESYRIDVVSSDAVTNSDEATFSLQSRATEVTKLVRRCCGRIEVGCRPGRASSGHWSSRVPLPDGISFNIYHKSLGCVVASGATSSSNHDSSPIKEEDALFVGETYICEVPKSNHVRAASREFKVTVEPQHVAVLVERACGQAVVHLNTSASLPVPEGTHLQLKHKGLDIAVLPPISVQGDRTELFGDDALLVGELYTLEALPHSSLLHSATEFMVLNQPFRIDLALERATGAVVLVFRSTGSQANGNASMPRHGAVHWTNSLTLPAGVRYEVTHKGTGVVVVSGCTHHAEKCHRIVLDSSLLYVHEAYGLRVLPVHGVQAASCEFFVESTESQEVTLLLRRSTAPVSVSFHSIEFSSDHWAASLPLPSNVRFQLLHHETGAVVHKGDAGPSNRVAIPSTLMFIGEKYTLQTVESTLIRRAAFDFVVRGGTDEQDVAVPIERNVGDAQVILHSADGRALPLGVPFQIRHCNLGCVVSEGRSTISDSRVVIDHWYVDQGALYVGEQYELTVPTGNGIKEATTIFVVDDKRVTVEMALTREHGQASVLLVNSKARSGHWSELLPLPKDMLLCVKLASNPDVILGSIHAQHAGLQQELLVSLTPDVDLMAHERYTIELQPSLPMLRSASELTIQSGDTPAVTELAVVRAWKPAVVVELRSSDAVALPAGLRIRIFHRDLRVEVAQADTEFHDVQVHCVVKASEAFFLGEPYVVSVESNYGVGAAEREFVMTQARAKRGNFGGGPDLCIELPRAAAQLWAVLFASLPSAEHWSSALTLPPQQLEVLHDKQLVYNSTVAWHKGDKEASCHISALTRVFVGHTYTIRVSESDAVHPLALPFVVDEGEKIAELPLRRKFFNLIVTLRSRDELPLPYGIKVLVRHKKLDTVVVSGMCGENEGSTFEDELEEAHAAHATLSAEQTAQAIEEVKSFMANNGVFFNGASDEDIESVTQAWSVHHTLRELREQNERTLDGIAAIMRDYENIALEVLGHTSDAQTATEALARFFGLDEYHDVEEIMNLLAEKRAEACRDALVERGVPYERLIVTFAGQSGAVRTDFIPCSMHNNAKLAMAATKLMRAQSKQGSIVFHAAVETRLSSASQAFTLEHMDPTILAQNRRTLENVAAVMMRYPHLQLHVHVETEAPATAPPILLHHFRLPASGGEDVTLAAMELLAGSRANAIVEALRSLGLHKGRVVGSCVGCAARASVTFTARTLEWRRNVFKHMDQSGGTSTAVALPESEQLGELAAQRSRVVFIKGIFNGSNTNYAAIHRPTSLSVRLDAPEALYPGEEYVVETIPAPSLGVPRVSREFLMPSHNEKLELWLERPFGSVNVVLIDSKYGSNHWASSLPMPSSATIRVRHHSIGLVLPETEIQGSALVAHAPSKGEALGLVTKQHPQTIAIQMADRYNLEVIESDELAGTQVEFEVEFVDEQPVHVFVARKWRDLQVHVRYVEEMALLVPPVGLEIVARHKDLKIEASRGVTGEMGICNIPGADALFVGETYLLDLANDEGVSLKTTEVTIPSGTLPLVLDVKLGPAAAHITVVVEEAWHGDRSMYQGKLGIPSEVTFEIYSSPRLEKPKVQGTTNSKGVCELGRAAQLYVGREYIIEVTKDPAVEPFSKTFDVHPGKQEIKVQLKRACGPVTAVFMMQLAEDPSHWASSMALPWPISYRVVHKDLGLTVHTGELPKTSAQTHRMQLPSEGVLFANETYSIEVGFQAKDEVLEAEGELRDSLRGRSLTFNFPDEISLPAIEHAWSVEHLLDHRDYKENQAFLDTVASIMRAYECIHLEVFSEGEIVQVAPYRLAAYYKLDPVQDAQIIMEHLCRNRASACVDALRMRGVEHSRLRTRHSARGSTSRTIFTPVLPDGPFFIGDQRTGLALTSVDFTVQRVPQDVVLRLAKSTGDMHIHFKSAYSEDPKHWSHSLQMPSGVRLRVMHTQRKVEVANGVVSGGGCFIAGAGKLFVNEHYTVLLDESPFFTQSPSTVMLRQGMQSVPILVTWQARHVVCYLTSAERGARRQTLEDEAFKRVEQFMLNREIFFNGAREAGLPSISQAWNVNHLDQDKCKQNLETLRGLANILLDYKDLKCRVHGDTGDAEEAPRGLAEHFKLHHQRNVQEIMDLLARKRAESCRQALIQLGVPASQLFVTAKGRGGHLSVRFLPADGDFDQMDALGQSIELQDNLLALPRGVPYRMRLKSSGQIIFEGVTEMSGVVVSCPLPKSERFFVSQEYVFEALAGPGTEPNSVEFFLDPRQVGSPP</sequence>
<feature type="domain" description="OmpA-like" evidence="2">
    <location>
        <begin position="2199"/>
        <end position="2291"/>
    </location>
</feature>
<feature type="compositionally biased region" description="Polar residues" evidence="1">
    <location>
        <begin position="75"/>
        <end position="87"/>
    </location>
</feature>
<organism evidence="3 4">
    <name type="scientific">Prymnesium parvum</name>
    <name type="common">Toxic golden alga</name>
    <dbReference type="NCBI Taxonomy" id="97485"/>
    <lineage>
        <taxon>Eukaryota</taxon>
        <taxon>Haptista</taxon>
        <taxon>Haptophyta</taxon>
        <taxon>Prymnesiophyceae</taxon>
        <taxon>Prymnesiales</taxon>
        <taxon>Prymnesiaceae</taxon>
        <taxon>Prymnesium</taxon>
    </lineage>
</organism>
<evidence type="ECO:0000256" key="1">
    <source>
        <dbReference type="SAM" id="MobiDB-lite"/>
    </source>
</evidence>
<dbReference type="SUPFAM" id="SSF103088">
    <property type="entry name" value="OmpA-like"/>
    <property type="match status" value="1"/>
</dbReference>
<dbReference type="Gene3D" id="3.30.1330.60">
    <property type="entry name" value="OmpA-like domain"/>
    <property type="match status" value="1"/>
</dbReference>
<reference evidence="3 4" key="1">
    <citation type="journal article" date="2024" name="Science">
        <title>Giant polyketide synthase enzymes in the biosynthesis of giant marine polyether toxins.</title>
        <authorList>
            <person name="Fallon T.R."/>
            <person name="Shende V.V."/>
            <person name="Wierzbicki I.H."/>
            <person name="Pendleton A.L."/>
            <person name="Watervoot N.F."/>
            <person name="Auber R.P."/>
            <person name="Gonzalez D.J."/>
            <person name="Wisecaver J.H."/>
            <person name="Moore B.S."/>
        </authorList>
    </citation>
    <scope>NUCLEOTIDE SEQUENCE [LARGE SCALE GENOMIC DNA]</scope>
    <source>
        <strain evidence="3 4">12B1</strain>
    </source>
</reference>
<dbReference type="Pfam" id="PF00691">
    <property type="entry name" value="OmpA"/>
    <property type="match status" value="1"/>
</dbReference>